<evidence type="ECO:0000313" key="4">
    <source>
        <dbReference type="Proteomes" id="UP000441333"/>
    </source>
</evidence>
<organism evidence="3 4">
    <name type="scientific">Pseudotamlana haliotis</name>
    <dbReference type="NCBI Taxonomy" id="2614804"/>
    <lineage>
        <taxon>Bacteria</taxon>
        <taxon>Pseudomonadati</taxon>
        <taxon>Bacteroidota</taxon>
        <taxon>Flavobacteriia</taxon>
        <taxon>Flavobacteriales</taxon>
        <taxon>Flavobacteriaceae</taxon>
        <taxon>Pseudotamlana</taxon>
    </lineage>
</organism>
<dbReference type="SUPFAM" id="SSF110296">
    <property type="entry name" value="Oligoxyloglucan reducing end-specific cellobiohydrolase"/>
    <property type="match status" value="1"/>
</dbReference>
<dbReference type="Pfam" id="PF15902">
    <property type="entry name" value="Sortilin-Vps10"/>
    <property type="match status" value="1"/>
</dbReference>
<name>A0A6N6MKQ3_9FLAO</name>
<evidence type="ECO:0000313" key="3">
    <source>
        <dbReference type="EMBL" id="KAB1069471.1"/>
    </source>
</evidence>
<reference evidence="3 4" key="1">
    <citation type="submission" date="2019-09" db="EMBL/GenBank/DDBJ databases">
        <authorList>
            <person name="Cao W.R."/>
        </authorList>
    </citation>
    <scope>NUCLEOTIDE SEQUENCE [LARGE SCALE GENOMIC DNA]</scope>
    <source>
        <strain evidence="3 4">B1N29</strain>
    </source>
</reference>
<evidence type="ECO:0000256" key="1">
    <source>
        <dbReference type="ARBA" id="ARBA00022737"/>
    </source>
</evidence>
<keyword evidence="1" id="KW-0677">Repeat</keyword>
<dbReference type="InterPro" id="IPR031778">
    <property type="entry name" value="Sortilin_N"/>
</dbReference>
<dbReference type="PANTHER" id="PTHR47199:SF2">
    <property type="entry name" value="PHOTOSYSTEM II STABILITY_ASSEMBLY FACTOR HCF136, CHLOROPLASTIC"/>
    <property type="match status" value="1"/>
</dbReference>
<feature type="domain" description="Sortilin N-terminal" evidence="2">
    <location>
        <begin position="152"/>
        <end position="274"/>
    </location>
</feature>
<dbReference type="Proteomes" id="UP000441333">
    <property type="component" value="Unassembled WGS sequence"/>
</dbReference>
<dbReference type="PANTHER" id="PTHR47199">
    <property type="entry name" value="PHOTOSYSTEM II STABILITY/ASSEMBLY FACTOR HCF136, CHLOROPLASTIC"/>
    <property type="match status" value="1"/>
</dbReference>
<dbReference type="InterPro" id="IPR015943">
    <property type="entry name" value="WD40/YVTN_repeat-like_dom_sf"/>
</dbReference>
<accession>A0A6N6MKQ3</accession>
<sequence length="349" mass="37912">MPAAIHEDSLTVSDIHIEAPIILKDVNIVQVEGIFRDADYSIRTIEILKDKSLAFAANNGVFGMNSLKTGMWQTSTMTRENTTLNFRATAHTAHDFFMLTTESPALLYKTGDNGSMVLVYQEAGEGVFYDAMTFWDDQEGIAIGDSVDGCMSVIITRDGGSTWKKLDCSQLPEAEIGEGAFAASNTNIKTLGDKAWFGTTHGNIYYTADRGKTWSVTKTDIASAEETEGIYSIDFYDELNGFAIGGDYTKPEGNAANKIRTTDGGKTWTLVAQHQNPGYSSCVRYVPRAGGKALVASSAKGIYYSTNSGSTWKEVTEAGFYSLRFLNDSVAYGTGAGKISKLTFKDSLN</sequence>
<dbReference type="Gene3D" id="2.130.10.10">
    <property type="entry name" value="YVTN repeat-like/Quinoprotein amine dehydrogenase"/>
    <property type="match status" value="2"/>
</dbReference>
<proteinExistence type="predicted"/>
<dbReference type="AlphaFoldDB" id="A0A6N6MKQ3"/>
<dbReference type="EMBL" id="WAAT01000025">
    <property type="protein sequence ID" value="KAB1069471.1"/>
    <property type="molecule type" value="Genomic_DNA"/>
</dbReference>
<gene>
    <name evidence="3" type="ORF">F6U93_03605</name>
</gene>
<keyword evidence="4" id="KW-1185">Reference proteome</keyword>
<comment type="caution">
    <text evidence="3">The sequence shown here is derived from an EMBL/GenBank/DDBJ whole genome shotgun (WGS) entry which is preliminary data.</text>
</comment>
<protein>
    <submittedName>
        <fullName evidence="3">Oxidoreductase</fullName>
    </submittedName>
</protein>
<evidence type="ECO:0000259" key="2">
    <source>
        <dbReference type="Pfam" id="PF15902"/>
    </source>
</evidence>